<sequence>MKIGDVMTKEVVSVDYGTKVRDVCKIMGEKRIGSVIVTQYGKPVGIFTERDLLSKVLLRGSLEDEVGKYMSTPLIVVSPDYDVRESARIMADMKIRRLVVMEGGEIKGIFTAADLARVLGEGI</sequence>
<reference evidence="4" key="1">
    <citation type="journal article" date="2020" name="mSystems">
        <title>Genome- and Community-Level Interaction Insights into Carbon Utilization and Element Cycling Functions of Hydrothermarchaeota in Hydrothermal Sediment.</title>
        <authorList>
            <person name="Zhou Z."/>
            <person name="Liu Y."/>
            <person name="Xu W."/>
            <person name="Pan J."/>
            <person name="Luo Z.H."/>
            <person name="Li M."/>
        </authorList>
    </citation>
    <scope>NUCLEOTIDE SEQUENCE [LARGE SCALE GENOMIC DNA]</scope>
    <source>
        <strain evidence="4">SpSt-587</strain>
    </source>
</reference>
<accession>A0A7J3M5G9</accession>
<dbReference type="AlphaFoldDB" id="A0A7J3M5G9"/>
<gene>
    <name evidence="4" type="ORF">ENT52_07420</name>
</gene>
<evidence type="ECO:0000259" key="3">
    <source>
        <dbReference type="PROSITE" id="PS51371"/>
    </source>
</evidence>
<evidence type="ECO:0000256" key="2">
    <source>
        <dbReference type="PROSITE-ProRule" id="PRU00703"/>
    </source>
</evidence>
<dbReference type="SUPFAM" id="SSF54631">
    <property type="entry name" value="CBS-domain pair"/>
    <property type="match status" value="1"/>
</dbReference>
<protein>
    <submittedName>
        <fullName evidence="4">CBS domain-containing protein</fullName>
    </submittedName>
</protein>
<dbReference type="SMART" id="SM00116">
    <property type="entry name" value="CBS"/>
    <property type="match status" value="2"/>
</dbReference>
<dbReference type="InterPro" id="IPR000644">
    <property type="entry name" value="CBS_dom"/>
</dbReference>
<comment type="caution">
    <text evidence="4">The sequence shown here is derived from an EMBL/GenBank/DDBJ whole genome shotgun (WGS) entry which is preliminary data.</text>
</comment>
<dbReference type="PROSITE" id="PS51371">
    <property type="entry name" value="CBS"/>
    <property type="match status" value="2"/>
</dbReference>
<feature type="domain" description="CBS" evidence="3">
    <location>
        <begin position="70"/>
        <end position="123"/>
    </location>
</feature>
<feature type="domain" description="CBS" evidence="3">
    <location>
        <begin position="7"/>
        <end position="65"/>
    </location>
</feature>
<dbReference type="InterPro" id="IPR046342">
    <property type="entry name" value="CBS_dom_sf"/>
</dbReference>
<dbReference type="Gene3D" id="3.10.580.10">
    <property type="entry name" value="CBS-domain"/>
    <property type="match status" value="1"/>
</dbReference>
<organism evidence="4">
    <name type="scientific">Archaeoglobus fulgidus</name>
    <dbReference type="NCBI Taxonomy" id="2234"/>
    <lineage>
        <taxon>Archaea</taxon>
        <taxon>Methanobacteriati</taxon>
        <taxon>Methanobacteriota</taxon>
        <taxon>Archaeoglobi</taxon>
        <taxon>Archaeoglobales</taxon>
        <taxon>Archaeoglobaceae</taxon>
        <taxon>Archaeoglobus</taxon>
    </lineage>
</organism>
<keyword evidence="1 2" id="KW-0129">CBS domain</keyword>
<evidence type="ECO:0000313" key="4">
    <source>
        <dbReference type="EMBL" id="HGT83535.1"/>
    </source>
</evidence>
<dbReference type="PANTHER" id="PTHR43080:SF2">
    <property type="entry name" value="CBS DOMAIN-CONTAINING PROTEIN"/>
    <property type="match status" value="1"/>
</dbReference>
<dbReference type="PANTHER" id="PTHR43080">
    <property type="entry name" value="CBS DOMAIN-CONTAINING PROTEIN CBSX3, MITOCHONDRIAL"/>
    <property type="match status" value="1"/>
</dbReference>
<proteinExistence type="predicted"/>
<name>A0A7J3M5G9_ARCFL</name>
<dbReference type="Pfam" id="PF00571">
    <property type="entry name" value="CBS"/>
    <property type="match status" value="2"/>
</dbReference>
<dbReference type="InterPro" id="IPR051257">
    <property type="entry name" value="Diverse_CBS-Domain"/>
</dbReference>
<evidence type="ECO:0000256" key="1">
    <source>
        <dbReference type="ARBA" id="ARBA00023122"/>
    </source>
</evidence>
<dbReference type="EMBL" id="DSYZ01000139">
    <property type="protein sequence ID" value="HGT83535.1"/>
    <property type="molecule type" value="Genomic_DNA"/>
</dbReference>